<dbReference type="OrthoDB" id="4508519at2"/>
<comment type="caution">
    <text evidence="1">The sequence shown here is derived from an EMBL/GenBank/DDBJ whole genome shotgun (WGS) entry which is preliminary data.</text>
</comment>
<evidence type="ECO:0000313" key="2">
    <source>
        <dbReference type="Proteomes" id="UP000036176"/>
    </source>
</evidence>
<proteinExistence type="predicted"/>
<protein>
    <recommendedName>
        <fullName evidence="3">TniQ</fullName>
    </recommendedName>
</protein>
<keyword evidence="2" id="KW-1185">Reference proteome</keyword>
<reference evidence="1 2" key="1">
    <citation type="journal article" date="2015" name="Genome Biol. Evol.">
        <title>Characterization of Three Mycobacterium spp. with Potential Use in Bioremediation by Genome Sequencing and Comparative Genomics.</title>
        <authorList>
            <person name="Das S."/>
            <person name="Pettersson B.M."/>
            <person name="Behra P.R."/>
            <person name="Ramesh M."/>
            <person name="Dasgupta S."/>
            <person name="Bhattacharya A."/>
            <person name="Kirsebom L.A."/>
        </authorList>
    </citation>
    <scope>NUCLEOTIDE SEQUENCE [LARGE SCALE GENOMIC DNA]</scope>
    <source>
        <strain evidence="1 2">DSM 44219</strain>
    </source>
</reference>
<dbReference type="Proteomes" id="UP000036176">
    <property type="component" value="Unassembled WGS sequence"/>
</dbReference>
<evidence type="ECO:0008006" key="3">
    <source>
        <dbReference type="Google" id="ProtNLM"/>
    </source>
</evidence>
<evidence type="ECO:0000313" key="1">
    <source>
        <dbReference type="EMBL" id="KMO78845.1"/>
    </source>
</evidence>
<sequence>MATVRPWPRGPRQRLPRTIAPFRWEAVSSYIDRLARANHIGVSTLRGHVAESCAARPRPDWLAVVSGQPEQVIRSRLCGLAGDPTALKQYLRRPLCQRCMARKGIHEPVYCYLPAHVSVCHRHRRWIGSPTRVLDDQVDLRDRPTVLSAGRTHRRLARQYSEVDLHDALGDARHILVFWAHAERHVAAGILQNGLEAHVVAYPDVIAVAATLLTARPRVEQPRTPTEPAWPTLLLDRINERTGAHHADATPVEQWAQYRRLFATAVLTTRSDGAELACRAEGSAVLNVPYQ</sequence>
<dbReference type="PATRIC" id="fig|1800.3.peg.3093"/>
<name>A0A0J6W6E0_MYCCU</name>
<dbReference type="AlphaFoldDB" id="A0A0J6W6E0"/>
<gene>
    <name evidence="1" type="ORF">MCHUDSM44219_03083</name>
</gene>
<organism evidence="1 2">
    <name type="scientific">Mycolicibacterium chubuense</name>
    <name type="common">Mycobacterium chubuense</name>
    <dbReference type="NCBI Taxonomy" id="1800"/>
    <lineage>
        <taxon>Bacteria</taxon>
        <taxon>Bacillati</taxon>
        <taxon>Actinomycetota</taxon>
        <taxon>Actinomycetes</taxon>
        <taxon>Mycobacteriales</taxon>
        <taxon>Mycobacteriaceae</taxon>
        <taxon>Mycolicibacterium</taxon>
    </lineage>
</organism>
<accession>A0A0J6W6E0</accession>
<dbReference type="EMBL" id="JYNX01000037">
    <property type="protein sequence ID" value="KMO78845.1"/>
    <property type="molecule type" value="Genomic_DNA"/>
</dbReference>